<comment type="subcellular location">
    <subcellularLocation>
        <location evidence="1">Membrane</location>
        <topology evidence="1">Multi-pass membrane protein</topology>
    </subcellularLocation>
</comment>
<feature type="transmembrane region" description="Helical" evidence="8">
    <location>
        <begin position="7"/>
        <end position="29"/>
    </location>
</feature>
<name>A0ABY1LW73_9BACL</name>
<feature type="transmembrane region" description="Helical" evidence="8">
    <location>
        <begin position="339"/>
        <end position="361"/>
    </location>
</feature>
<evidence type="ECO:0000256" key="4">
    <source>
        <dbReference type="ARBA" id="ARBA00022544"/>
    </source>
</evidence>
<feature type="transmembrane region" description="Helical" evidence="8">
    <location>
        <begin position="301"/>
        <end position="319"/>
    </location>
</feature>
<dbReference type="NCBIfam" id="TIGR00912">
    <property type="entry name" value="2A0309"/>
    <property type="match status" value="1"/>
</dbReference>
<evidence type="ECO:0000256" key="7">
    <source>
        <dbReference type="ARBA" id="ARBA00023136"/>
    </source>
</evidence>
<dbReference type="Pfam" id="PF03845">
    <property type="entry name" value="Spore_permease"/>
    <property type="match status" value="1"/>
</dbReference>
<reference evidence="9 10" key="1">
    <citation type="submission" date="2017-04" db="EMBL/GenBank/DDBJ databases">
        <authorList>
            <person name="Varghese N."/>
            <person name="Submissions S."/>
        </authorList>
    </citation>
    <scope>NUCLEOTIDE SEQUENCE [LARGE SCALE GENOMIC DNA]</scope>
    <source>
        <strain evidence="9 10">J12</strain>
    </source>
</reference>
<dbReference type="RefSeq" id="WP_085278737.1">
    <property type="nucleotide sequence ID" value="NZ_FXAE01000011.1"/>
</dbReference>
<evidence type="ECO:0000313" key="9">
    <source>
        <dbReference type="EMBL" id="SMF15276.1"/>
    </source>
</evidence>
<keyword evidence="6 8" id="KW-1133">Transmembrane helix</keyword>
<keyword evidence="5 8" id="KW-0812">Transmembrane</keyword>
<evidence type="ECO:0000256" key="2">
    <source>
        <dbReference type="ARBA" id="ARBA00007998"/>
    </source>
</evidence>
<feature type="transmembrane region" description="Helical" evidence="8">
    <location>
        <begin position="35"/>
        <end position="56"/>
    </location>
</feature>
<evidence type="ECO:0000256" key="5">
    <source>
        <dbReference type="ARBA" id="ARBA00022692"/>
    </source>
</evidence>
<keyword evidence="3" id="KW-0813">Transport</keyword>
<dbReference type="EMBL" id="FXAE01000011">
    <property type="protein sequence ID" value="SMF15276.1"/>
    <property type="molecule type" value="Genomic_DNA"/>
</dbReference>
<dbReference type="InterPro" id="IPR004761">
    <property type="entry name" value="Spore_GerAB"/>
</dbReference>
<feature type="transmembrane region" description="Helical" evidence="8">
    <location>
        <begin position="245"/>
        <end position="262"/>
    </location>
</feature>
<evidence type="ECO:0000256" key="6">
    <source>
        <dbReference type="ARBA" id="ARBA00022989"/>
    </source>
</evidence>
<feature type="transmembrane region" description="Helical" evidence="8">
    <location>
        <begin position="268"/>
        <end position="289"/>
    </location>
</feature>
<proteinExistence type="inferred from homology"/>
<dbReference type="Proteomes" id="UP000192939">
    <property type="component" value="Unassembled WGS sequence"/>
</dbReference>
<dbReference type="PANTHER" id="PTHR34975:SF2">
    <property type="entry name" value="SPORE GERMINATION PROTEIN A2"/>
    <property type="match status" value="1"/>
</dbReference>
<protein>
    <submittedName>
        <fullName evidence="9">Spore germination protein KB</fullName>
    </submittedName>
</protein>
<comment type="caution">
    <text evidence="9">The sequence shown here is derived from an EMBL/GenBank/DDBJ whole genome shotgun (WGS) entry which is preliminary data.</text>
</comment>
<dbReference type="PANTHER" id="PTHR34975">
    <property type="entry name" value="SPORE GERMINATION PROTEIN A2"/>
    <property type="match status" value="1"/>
</dbReference>
<evidence type="ECO:0000256" key="3">
    <source>
        <dbReference type="ARBA" id="ARBA00022448"/>
    </source>
</evidence>
<feature type="transmembrane region" description="Helical" evidence="8">
    <location>
        <begin position="68"/>
        <end position="88"/>
    </location>
</feature>
<keyword evidence="10" id="KW-1185">Reference proteome</keyword>
<feature type="transmembrane region" description="Helical" evidence="8">
    <location>
        <begin position="142"/>
        <end position="164"/>
    </location>
</feature>
<accession>A0ABY1LW73</accession>
<organism evidence="9 10">
    <name type="scientific">Paenibacillus barengoltzii J12</name>
    <dbReference type="NCBI Taxonomy" id="935846"/>
    <lineage>
        <taxon>Bacteria</taxon>
        <taxon>Bacillati</taxon>
        <taxon>Bacillota</taxon>
        <taxon>Bacilli</taxon>
        <taxon>Bacillales</taxon>
        <taxon>Paenibacillaceae</taxon>
        <taxon>Paenibacillus</taxon>
    </lineage>
</organism>
<evidence type="ECO:0000256" key="1">
    <source>
        <dbReference type="ARBA" id="ARBA00004141"/>
    </source>
</evidence>
<gene>
    <name evidence="9" type="ORF">SAMN02744124_01573</name>
</gene>
<keyword evidence="4" id="KW-0309">Germination</keyword>
<evidence type="ECO:0000256" key="8">
    <source>
        <dbReference type="SAM" id="Phobius"/>
    </source>
</evidence>
<feature type="transmembrane region" description="Helical" evidence="8">
    <location>
        <begin position="108"/>
        <end position="130"/>
    </location>
</feature>
<feature type="transmembrane region" description="Helical" evidence="8">
    <location>
        <begin position="215"/>
        <end position="238"/>
    </location>
</feature>
<sequence length="364" mass="40423">MGSKISGYQLFTITFIFQLGTTIIFGFGGPAGRDAWLASLISIGLGLLVVGMFTTLRYLNPGLTFVEWFPTLLGRWLGTPIAFLYPLLQVYLLGRGFADMRDLVSTAILQGTPLFVITGVFAVIIAYCCYGGIEIAARMGEIIFPVVVLMFLIETVLLMGSGVLHPHHIQPILDNGWQPIWNAVFPNGITQGYGESLALAMFWPHVKDQGNITKITLLATCLSGIMITCFDILAILVFSDLYSRFLYPLYTLLGVISVGNFVENLQMFGVLYFFATALLKCLLILLAALHGFQKLTGMKNYRPLIIPTVLIAFILGLTMSQNITEHIYFHHIHILVPYIYIPMFLVLPAFLLVIAGVRSLLRKK</sequence>
<comment type="similarity">
    <text evidence="2">Belongs to the amino acid-polyamine-organocation (APC) superfamily. Spore germination protein (SGP) (TC 2.A.3.9) family.</text>
</comment>
<evidence type="ECO:0000313" key="10">
    <source>
        <dbReference type="Proteomes" id="UP000192939"/>
    </source>
</evidence>
<keyword evidence="7 8" id="KW-0472">Membrane</keyword>